<evidence type="ECO:0000256" key="1">
    <source>
        <dbReference type="ARBA" id="ARBA00022741"/>
    </source>
</evidence>
<protein>
    <recommendedName>
        <fullName evidence="5">Kinesin motor domain-containing protein</fullName>
    </recommendedName>
</protein>
<comment type="caution">
    <text evidence="3">The sequence shown here is derived from an EMBL/GenBank/DDBJ whole genome shotgun (WGS) entry which is preliminary data.</text>
</comment>
<name>A0AAV6TEZ9_9ARAC</name>
<reference evidence="3 4" key="1">
    <citation type="journal article" date="2022" name="Nat. Ecol. Evol.">
        <title>A masculinizing supergene underlies an exaggerated male reproductive morph in a spider.</title>
        <authorList>
            <person name="Hendrickx F."/>
            <person name="De Corte Z."/>
            <person name="Sonet G."/>
            <person name="Van Belleghem S.M."/>
            <person name="Kostlbacher S."/>
            <person name="Vangestel C."/>
        </authorList>
    </citation>
    <scope>NUCLEOTIDE SEQUENCE [LARGE SCALE GENOMIC DNA]</scope>
    <source>
        <strain evidence="3">W744_W776</strain>
    </source>
</reference>
<dbReference type="Proteomes" id="UP000827092">
    <property type="component" value="Unassembled WGS sequence"/>
</dbReference>
<evidence type="ECO:0000313" key="4">
    <source>
        <dbReference type="Proteomes" id="UP000827092"/>
    </source>
</evidence>
<evidence type="ECO:0000256" key="2">
    <source>
        <dbReference type="ARBA" id="ARBA00022840"/>
    </source>
</evidence>
<dbReference type="GO" id="GO:0005524">
    <property type="term" value="F:ATP binding"/>
    <property type="evidence" value="ECO:0007669"/>
    <property type="project" value="UniProtKB-KW"/>
</dbReference>
<organism evidence="3 4">
    <name type="scientific">Oedothorax gibbosus</name>
    <dbReference type="NCBI Taxonomy" id="931172"/>
    <lineage>
        <taxon>Eukaryota</taxon>
        <taxon>Metazoa</taxon>
        <taxon>Ecdysozoa</taxon>
        <taxon>Arthropoda</taxon>
        <taxon>Chelicerata</taxon>
        <taxon>Arachnida</taxon>
        <taxon>Araneae</taxon>
        <taxon>Araneomorphae</taxon>
        <taxon>Entelegynae</taxon>
        <taxon>Araneoidea</taxon>
        <taxon>Linyphiidae</taxon>
        <taxon>Erigoninae</taxon>
        <taxon>Oedothorax</taxon>
    </lineage>
</organism>
<gene>
    <name evidence="3" type="ORF">JTE90_024003</name>
</gene>
<dbReference type="AlphaFoldDB" id="A0AAV6TEZ9"/>
<evidence type="ECO:0008006" key="5">
    <source>
        <dbReference type="Google" id="ProtNLM"/>
    </source>
</evidence>
<keyword evidence="1" id="KW-0547">Nucleotide-binding</keyword>
<dbReference type="InterPro" id="IPR036961">
    <property type="entry name" value="Kinesin_motor_dom_sf"/>
</dbReference>
<dbReference type="EMBL" id="JAFNEN010006062">
    <property type="protein sequence ID" value="KAG8156272.1"/>
    <property type="molecule type" value="Genomic_DNA"/>
</dbReference>
<dbReference type="Gene3D" id="3.40.850.10">
    <property type="entry name" value="Kinesin motor domain"/>
    <property type="match status" value="1"/>
</dbReference>
<keyword evidence="2" id="KW-0067">ATP-binding</keyword>
<sequence>MLREPQARDNIHVFCRVRPLNDAEKKAGSECIAKFSSRRGDNCLSLATCYSVSPLSTSRTLRRRALQSTLQ</sequence>
<proteinExistence type="predicted"/>
<accession>A0AAV6TEZ9</accession>
<evidence type="ECO:0000313" key="3">
    <source>
        <dbReference type="EMBL" id="KAG8156272.1"/>
    </source>
</evidence>
<keyword evidence="4" id="KW-1185">Reference proteome</keyword>